<keyword evidence="8" id="KW-1185">Reference proteome</keyword>
<comment type="similarity">
    <text evidence="2">Belongs to the DNA polymerase alpha subunit B family.</text>
</comment>
<accession>A0AAW1XFB3</accession>
<gene>
    <name evidence="7" type="ORF">M0R45_021585</name>
</gene>
<evidence type="ECO:0000256" key="2">
    <source>
        <dbReference type="ARBA" id="ARBA00007299"/>
    </source>
</evidence>
<sequence>MSRLSNHILGQRSFYPLYPPAESVPLDFSLAPEALSISLIPDILILPSDMKYFVKVLSHGERGEGEKPVKCICVNPGRLAKGEGGGTFVELNYYGSPDTSNASIIGI</sequence>
<evidence type="ECO:0000256" key="5">
    <source>
        <dbReference type="ARBA" id="ARBA00023242"/>
    </source>
</evidence>
<name>A0AAW1XFB3_RUBAR</name>
<dbReference type="Proteomes" id="UP001457282">
    <property type="component" value="Unassembled WGS sequence"/>
</dbReference>
<dbReference type="AlphaFoldDB" id="A0AAW1XFB3"/>
<dbReference type="Gene3D" id="3.60.21.60">
    <property type="match status" value="1"/>
</dbReference>
<evidence type="ECO:0000256" key="1">
    <source>
        <dbReference type="ARBA" id="ARBA00004123"/>
    </source>
</evidence>
<evidence type="ECO:0000259" key="6">
    <source>
        <dbReference type="Pfam" id="PF04042"/>
    </source>
</evidence>
<dbReference type="GO" id="GO:0005658">
    <property type="term" value="C:alpha DNA polymerase:primase complex"/>
    <property type="evidence" value="ECO:0007669"/>
    <property type="project" value="TreeGrafter"/>
</dbReference>
<dbReference type="PANTHER" id="PTHR23061:SF12">
    <property type="entry name" value="DNA POLYMERASE ALPHA SUBUNIT B"/>
    <property type="match status" value="1"/>
</dbReference>
<evidence type="ECO:0000313" key="8">
    <source>
        <dbReference type="Proteomes" id="UP001457282"/>
    </source>
</evidence>
<dbReference type="InterPro" id="IPR016722">
    <property type="entry name" value="DNA_pol_alpha_bsu"/>
</dbReference>
<keyword evidence="4" id="KW-0235">DNA replication</keyword>
<proteinExistence type="inferred from homology"/>
<evidence type="ECO:0000313" key="7">
    <source>
        <dbReference type="EMBL" id="KAK9934440.1"/>
    </source>
</evidence>
<dbReference type="EMBL" id="JBEDUW010000004">
    <property type="protein sequence ID" value="KAK9934440.1"/>
    <property type="molecule type" value="Genomic_DNA"/>
</dbReference>
<reference evidence="7 8" key="1">
    <citation type="journal article" date="2023" name="G3 (Bethesda)">
        <title>A chromosome-length genome assembly and annotation of blackberry (Rubus argutus, cv. 'Hillquist').</title>
        <authorList>
            <person name="Bruna T."/>
            <person name="Aryal R."/>
            <person name="Dudchenko O."/>
            <person name="Sargent D.J."/>
            <person name="Mead D."/>
            <person name="Buti M."/>
            <person name="Cavallini A."/>
            <person name="Hytonen T."/>
            <person name="Andres J."/>
            <person name="Pham M."/>
            <person name="Weisz D."/>
            <person name="Mascagni F."/>
            <person name="Usai G."/>
            <person name="Natali L."/>
            <person name="Bassil N."/>
            <person name="Fernandez G.E."/>
            <person name="Lomsadze A."/>
            <person name="Armour M."/>
            <person name="Olukolu B."/>
            <person name="Poorten T."/>
            <person name="Britton C."/>
            <person name="Davik J."/>
            <person name="Ashrafi H."/>
            <person name="Aiden E.L."/>
            <person name="Borodovsky M."/>
            <person name="Worthington M."/>
        </authorList>
    </citation>
    <scope>NUCLEOTIDE SEQUENCE [LARGE SCALE GENOMIC DNA]</scope>
    <source>
        <strain evidence="7">PI 553951</strain>
    </source>
</reference>
<dbReference type="PANTHER" id="PTHR23061">
    <property type="entry name" value="DNA POLYMERASE 2 ALPHA 70 KDA SUBUNIT"/>
    <property type="match status" value="1"/>
</dbReference>
<evidence type="ECO:0000256" key="4">
    <source>
        <dbReference type="ARBA" id="ARBA00022705"/>
    </source>
</evidence>
<comment type="subcellular location">
    <subcellularLocation>
        <location evidence="1">Nucleus</location>
    </subcellularLocation>
</comment>
<feature type="domain" description="DNA polymerase alpha/delta/epsilon subunit B" evidence="6">
    <location>
        <begin position="1"/>
        <end position="55"/>
    </location>
</feature>
<comment type="caution">
    <text evidence="7">The sequence shown here is derived from an EMBL/GenBank/DDBJ whole genome shotgun (WGS) entry which is preliminary data.</text>
</comment>
<dbReference type="GO" id="GO:0003677">
    <property type="term" value="F:DNA binding"/>
    <property type="evidence" value="ECO:0007669"/>
    <property type="project" value="InterPro"/>
</dbReference>
<evidence type="ECO:0000256" key="3">
    <source>
        <dbReference type="ARBA" id="ARBA00018596"/>
    </source>
</evidence>
<protein>
    <recommendedName>
        <fullName evidence="3">DNA polymerase alpha subunit B</fullName>
    </recommendedName>
</protein>
<dbReference type="InterPro" id="IPR007185">
    <property type="entry name" value="DNA_pol_a/d/e_bsu"/>
</dbReference>
<dbReference type="GO" id="GO:0006270">
    <property type="term" value="P:DNA replication initiation"/>
    <property type="evidence" value="ECO:0007669"/>
    <property type="project" value="TreeGrafter"/>
</dbReference>
<dbReference type="Pfam" id="PF04042">
    <property type="entry name" value="DNA_pol_E_B"/>
    <property type="match status" value="1"/>
</dbReference>
<keyword evidence="5" id="KW-0539">Nucleus</keyword>
<organism evidence="7 8">
    <name type="scientific">Rubus argutus</name>
    <name type="common">Southern blackberry</name>
    <dbReference type="NCBI Taxonomy" id="59490"/>
    <lineage>
        <taxon>Eukaryota</taxon>
        <taxon>Viridiplantae</taxon>
        <taxon>Streptophyta</taxon>
        <taxon>Embryophyta</taxon>
        <taxon>Tracheophyta</taxon>
        <taxon>Spermatophyta</taxon>
        <taxon>Magnoliopsida</taxon>
        <taxon>eudicotyledons</taxon>
        <taxon>Gunneridae</taxon>
        <taxon>Pentapetalae</taxon>
        <taxon>rosids</taxon>
        <taxon>fabids</taxon>
        <taxon>Rosales</taxon>
        <taxon>Rosaceae</taxon>
        <taxon>Rosoideae</taxon>
        <taxon>Rosoideae incertae sedis</taxon>
        <taxon>Rubus</taxon>
    </lineage>
</organism>